<dbReference type="SUPFAM" id="SSF48208">
    <property type="entry name" value="Six-hairpin glycosidases"/>
    <property type="match status" value="1"/>
</dbReference>
<proteinExistence type="predicted"/>
<keyword evidence="2" id="KW-0378">Hydrolase</keyword>
<dbReference type="PANTHER" id="PTHR31616:SF0">
    <property type="entry name" value="GLUCAN 1,4-ALPHA-GLUCOSIDASE"/>
    <property type="match status" value="1"/>
</dbReference>
<comment type="caution">
    <text evidence="2">The sequence shown here is derived from an EMBL/GenBank/DDBJ whole genome shotgun (WGS) entry which is preliminary data.</text>
</comment>
<evidence type="ECO:0000259" key="1">
    <source>
        <dbReference type="Pfam" id="PF00723"/>
    </source>
</evidence>
<feature type="domain" description="GH15-like" evidence="1">
    <location>
        <begin position="3"/>
        <end position="102"/>
    </location>
</feature>
<dbReference type="GO" id="GO:0004553">
    <property type="term" value="F:hydrolase activity, hydrolyzing O-glycosyl compounds"/>
    <property type="evidence" value="ECO:0007669"/>
    <property type="project" value="UniProtKB-ARBA"/>
</dbReference>
<dbReference type="Pfam" id="PF00723">
    <property type="entry name" value="Glyco_hydro_15"/>
    <property type="match status" value="1"/>
</dbReference>
<dbReference type="InterPro" id="IPR008928">
    <property type="entry name" value="6-hairpin_glycosidase_sf"/>
</dbReference>
<name>T1CE70_9ZZZZ</name>
<sequence>MASYDLWEERHGTFLHTAAMTWAGLESAAYFSDSFGETVLARSFLKAADEIREGIQKHLWNQDEGYFYRGAEILDGAVLNKDPTPDISSLVLVETGFLDPAIQSDREQ</sequence>
<reference evidence="2" key="2">
    <citation type="journal article" date="2014" name="ISME J.">
        <title>Microbial stratification in low pH oxic and suboxic macroscopic growths along an acid mine drainage.</title>
        <authorList>
            <person name="Mendez-Garcia C."/>
            <person name="Mesa V."/>
            <person name="Sprenger R.R."/>
            <person name="Richter M."/>
            <person name="Diez M.S."/>
            <person name="Solano J."/>
            <person name="Bargiela R."/>
            <person name="Golyshina O.V."/>
            <person name="Manteca A."/>
            <person name="Ramos J.L."/>
            <person name="Gallego J.R."/>
            <person name="Llorente I."/>
            <person name="Martins Dos Santos V.A."/>
            <person name="Jensen O.N."/>
            <person name="Pelaez A.I."/>
            <person name="Sanchez J."/>
            <person name="Ferrer M."/>
        </authorList>
    </citation>
    <scope>NUCLEOTIDE SEQUENCE</scope>
</reference>
<dbReference type="Gene3D" id="1.50.10.10">
    <property type="match status" value="1"/>
</dbReference>
<feature type="non-terminal residue" evidence="2">
    <location>
        <position position="108"/>
    </location>
</feature>
<organism evidence="2">
    <name type="scientific">mine drainage metagenome</name>
    <dbReference type="NCBI Taxonomy" id="410659"/>
    <lineage>
        <taxon>unclassified sequences</taxon>
        <taxon>metagenomes</taxon>
        <taxon>ecological metagenomes</taxon>
    </lineage>
</organism>
<dbReference type="GO" id="GO:0005975">
    <property type="term" value="P:carbohydrate metabolic process"/>
    <property type="evidence" value="ECO:0007669"/>
    <property type="project" value="InterPro"/>
</dbReference>
<dbReference type="InterPro" id="IPR012341">
    <property type="entry name" value="6hp_glycosidase-like_sf"/>
</dbReference>
<dbReference type="AlphaFoldDB" id="T1CE70"/>
<dbReference type="EMBL" id="AUZX01001151">
    <property type="protein sequence ID" value="EQD79843.1"/>
    <property type="molecule type" value="Genomic_DNA"/>
</dbReference>
<protein>
    <submittedName>
        <fullName evidence="2">Glycoside hydrolase, family 15</fullName>
    </submittedName>
</protein>
<gene>
    <name evidence="2" type="ORF">B1A_01513</name>
</gene>
<accession>T1CE70</accession>
<evidence type="ECO:0000313" key="2">
    <source>
        <dbReference type="EMBL" id="EQD79843.1"/>
    </source>
</evidence>
<dbReference type="PANTHER" id="PTHR31616">
    <property type="entry name" value="TREHALASE"/>
    <property type="match status" value="1"/>
</dbReference>
<dbReference type="InterPro" id="IPR011613">
    <property type="entry name" value="GH15-like"/>
</dbReference>
<reference evidence="2" key="1">
    <citation type="submission" date="2013-08" db="EMBL/GenBank/DDBJ databases">
        <authorList>
            <person name="Mendez C."/>
            <person name="Richter M."/>
            <person name="Ferrer M."/>
            <person name="Sanchez J."/>
        </authorList>
    </citation>
    <scope>NUCLEOTIDE SEQUENCE</scope>
</reference>